<proteinExistence type="predicted"/>
<evidence type="ECO:0000256" key="1">
    <source>
        <dbReference type="SAM" id="MobiDB-lite"/>
    </source>
</evidence>
<dbReference type="EMBL" id="BMKW01000023">
    <property type="protein sequence ID" value="GGJ42541.1"/>
    <property type="molecule type" value="Genomic_DNA"/>
</dbReference>
<feature type="region of interest" description="Disordered" evidence="1">
    <location>
        <begin position="36"/>
        <end position="63"/>
    </location>
</feature>
<comment type="caution">
    <text evidence="2">The sequence shown here is derived from an EMBL/GenBank/DDBJ whole genome shotgun (WGS) entry which is preliminary data.</text>
</comment>
<organism evidence="2 3">
    <name type="scientific">Neoroseomonas lacus</name>
    <dbReference type="NCBI Taxonomy" id="287609"/>
    <lineage>
        <taxon>Bacteria</taxon>
        <taxon>Pseudomonadati</taxon>
        <taxon>Pseudomonadota</taxon>
        <taxon>Alphaproteobacteria</taxon>
        <taxon>Acetobacterales</taxon>
        <taxon>Acetobacteraceae</taxon>
        <taxon>Neoroseomonas</taxon>
    </lineage>
</organism>
<evidence type="ECO:0000313" key="3">
    <source>
        <dbReference type="Proteomes" id="UP000661507"/>
    </source>
</evidence>
<keyword evidence="3" id="KW-1185">Reference proteome</keyword>
<dbReference type="RefSeq" id="WP_188973430.1">
    <property type="nucleotide sequence ID" value="NZ_BMKW01000023.1"/>
</dbReference>
<sequence>MSATTNFSPILAPAAPVRGTWRGRLAGWLARLATTRQRTPADTSPADLGNHLRHDLGLPPGPSHDDRIWDVGGLMWR</sequence>
<gene>
    <name evidence="2" type="ORF">GCM10011320_57780</name>
</gene>
<dbReference type="Proteomes" id="UP000661507">
    <property type="component" value="Unassembled WGS sequence"/>
</dbReference>
<dbReference type="AlphaFoldDB" id="A0A917L373"/>
<reference evidence="2" key="2">
    <citation type="submission" date="2020-09" db="EMBL/GenBank/DDBJ databases">
        <authorList>
            <person name="Sun Q."/>
            <person name="Zhou Y."/>
        </authorList>
    </citation>
    <scope>NUCLEOTIDE SEQUENCE</scope>
    <source>
        <strain evidence="2">CGMCC 1.3617</strain>
    </source>
</reference>
<accession>A0A917L373</accession>
<protein>
    <submittedName>
        <fullName evidence="2">Uncharacterized protein</fullName>
    </submittedName>
</protein>
<name>A0A917L373_9PROT</name>
<reference evidence="2" key="1">
    <citation type="journal article" date="2014" name="Int. J. Syst. Evol. Microbiol.">
        <title>Complete genome sequence of Corynebacterium casei LMG S-19264T (=DSM 44701T), isolated from a smear-ripened cheese.</title>
        <authorList>
            <consortium name="US DOE Joint Genome Institute (JGI-PGF)"/>
            <person name="Walter F."/>
            <person name="Albersmeier A."/>
            <person name="Kalinowski J."/>
            <person name="Ruckert C."/>
        </authorList>
    </citation>
    <scope>NUCLEOTIDE SEQUENCE</scope>
    <source>
        <strain evidence="2">CGMCC 1.3617</strain>
    </source>
</reference>
<evidence type="ECO:0000313" key="2">
    <source>
        <dbReference type="EMBL" id="GGJ42541.1"/>
    </source>
</evidence>